<organism evidence="3 4">
    <name type="scientific">Fomitopsis schrenkii</name>
    <name type="common">Brown rot fungus</name>
    <dbReference type="NCBI Taxonomy" id="2126942"/>
    <lineage>
        <taxon>Eukaryota</taxon>
        <taxon>Fungi</taxon>
        <taxon>Dikarya</taxon>
        <taxon>Basidiomycota</taxon>
        <taxon>Agaricomycotina</taxon>
        <taxon>Agaricomycetes</taxon>
        <taxon>Polyporales</taxon>
        <taxon>Fomitopsis</taxon>
    </lineage>
</organism>
<dbReference type="Gene3D" id="3.30.70.80">
    <property type="entry name" value="Peptidase S8 propeptide/proteinase inhibitor I9"/>
    <property type="match status" value="1"/>
</dbReference>
<dbReference type="InterPro" id="IPR037045">
    <property type="entry name" value="S8pro/Inhibitor_I9_sf"/>
</dbReference>
<dbReference type="InParanoid" id="S8EL30"/>
<comment type="similarity">
    <text evidence="1">Belongs to the protease inhibitor I9 family.</text>
</comment>
<dbReference type="PANTHER" id="PTHR28288:SF2">
    <property type="entry name" value="PROTEASE B INHIBITOR 2"/>
    <property type="match status" value="1"/>
</dbReference>
<dbReference type="HOGENOM" id="CLU_156026_2_0_1"/>
<dbReference type="FunFam" id="3.30.70.80:FF:000005">
    <property type="entry name" value="Proteinase inhibitor I2B"/>
    <property type="match status" value="1"/>
</dbReference>
<evidence type="ECO:0000313" key="4">
    <source>
        <dbReference type="Proteomes" id="UP000015241"/>
    </source>
</evidence>
<dbReference type="GO" id="GO:0004866">
    <property type="term" value="F:endopeptidase inhibitor activity"/>
    <property type="evidence" value="ECO:0007669"/>
    <property type="project" value="TreeGrafter"/>
</dbReference>
<evidence type="ECO:0000259" key="2">
    <source>
        <dbReference type="Pfam" id="PF05922"/>
    </source>
</evidence>
<feature type="domain" description="Inhibitor I9" evidence="2">
    <location>
        <begin position="7"/>
        <end position="78"/>
    </location>
</feature>
<proteinExistence type="inferred from homology"/>
<reference evidence="3 4" key="1">
    <citation type="journal article" date="2012" name="Science">
        <title>The Paleozoic origin of enzymatic lignin decomposition reconstructed from 31 fungal genomes.</title>
        <authorList>
            <person name="Floudas D."/>
            <person name="Binder M."/>
            <person name="Riley R."/>
            <person name="Barry K."/>
            <person name="Blanchette R.A."/>
            <person name="Henrissat B."/>
            <person name="Martinez A.T."/>
            <person name="Otillar R."/>
            <person name="Spatafora J.W."/>
            <person name="Yadav J.S."/>
            <person name="Aerts A."/>
            <person name="Benoit I."/>
            <person name="Boyd A."/>
            <person name="Carlson A."/>
            <person name="Copeland A."/>
            <person name="Coutinho P.M."/>
            <person name="de Vries R.P."/>
            <person name="Ferreira P."/>
            <person name="Findley K."/>
            <person name="Foster B."/>
            <person name="Gaskell J."/>
            <person name="Glotzer D."/>
            <person name="Gorecki P."/>
            <person name="Heitman J."/>
            <person name="Hesse C."/>
            <person name="Hori C."/>
            <person name="Igarashi K."/>
            <person name="Jurgens J.A."/>
            <person name="Kallen N."/>
            <person name="Kersten P."/>
            <person name="Kohler A."/>
            <person name="Kuees U."/>
            <person name="Kumar T.K.A."/>
            <person name="Kuo A."/>
            <person name="LaButti K."/>
            <person name="Larrondo L.F."/>
            <person name="Lindquist E."/>
            <person name="Ling A."/>
            <person name="Lombard V."/>
            <person name="Lucas S."/>
            <person name="Lundell T."/>
            <person name="Martin R."/>
            <person name="McLaughlin D.J."/>
            <person name="Morgenstern I."/>
            <person name="Morin E."/>
            <person name="Murat C."/>
            <person name="Nagy L.G."/>
            <person name="Nolan M."/>
            <person name="Ohm R.A."/>
            <person name="Patyshakuliyeva A."/>
            <person name="Rokas A."/>
            <person name="Ruiz-Duenas F.J."/>
            <person name="Sabat G."/>
            <person name="Salamov A."/>
            <person name="Samejima M."/>
            <person name="Schmutz J."/>
            <person name="Slot J.C."/>
            <person name="St John F."/>
            <person name="Stenlid J."/>
            <person name="Sun H."/>
            <person name="Sun S."/>
            <person name="Syed K."/>
            <person name="Tsang A."/>
            <person name="Wiebenga A."/>
            <person name="Young D."/>
            <person name="Pisabarro A."/>
            <person name="Eastwood D.C."/>
            <person name="Martin F."/>
            <person name="Cullen D."/>
            <person name="Grigoriev I.V."/>
            <person name="Hibbett D.S."/>
        </authorList>
    </citation>
    <scope>NUCLEOTIDE SEQUENCE</scope>
    <source>
        <strain evidence="4">FP-58527</strain>
    </source>
</reference>
<dbReference type="InterPro" id="IPR052471">
    <property type="entry name" value="PBI_I9"/>
</dbReference>
<accession>S8EL30</accession>
<dbReference type="OrthoDB" id="5518345at2759"/>
<dbReference type="GO" id="GO:0042144">
    <property type="term" value="P:vacuole fusion, non-autophagic"/>
    <property type="evidence" value="ECO:0007669"/>
    <property type="project" value="TreeGrafter"/>
</dbReference>
<dbReference type="Pfam" id="PF05922">
    <property type="entry name" value="Inhibitor_I9"/>
    <property type="match status" value="1"/>
</dbReference>
<evidence type="ECO:0000313" key="3">
    <source>
        <dbReference type="EMBL" id="EPT04908.1"/>
    </source>
</evidence>
<keyword evidence="4" id="KW-1185">Reference proteome</keyword>
<dbReference type="InterPro" id="IPR010259">
    <property type="entry name" value="S8pro/Inhibitor_I9"/>
</dbReference>
<sequence>MSDATGNYIVVFKDNVTQEQVEQYAQEVNSNGGEVTKRFDSILNGFAASIPTAFLTQLQSLQGGVIDYIEPDQIVHTQ</sequence>
<dbReference type="EMBL" id="KE504125">
    <property type="protein sequence ID" value="EPT04908.1"/>
    <property type="molecule type" value="Genomic_DNA"/>
</dbReference>
<dbReference type="eggNOG" id="ENOG502SBW1">
    <property type="taxonomic scope" value="Eukaryota"/>
</dbReference>
<dbReference type="Proteomes" id="UP000015241">
    <property type="component" value="Unassembled WGS sequence"/>
</dbReference>
<dbReference type="PANTHER" id="PTHR28288">
    <property type="entry name" value="PROTEASE B INHIBITOR 2"/>
    <property type="match status" value="1"/>
</dbReference>
<dbReference type="STRING" id="743788.S8EL30"/>
<name>S8EL30_FOMSC</name>
<dbReference type="SUPFAM" id="SSF54897">
    <property type="entry name" value="Protease propeptides/inhibitors"/>
    <property type="match status" value="1"/>
</dbReference>
<evidence type="ECO:0000256" key="1">
    <source>
        <dbReference type="ARBA" id="ARBA00038069"/>
    </source>
</evidence>
<dbReference type="AlphaFoldDB" id="S8EL30"/>
<gene>
    <name evidence="3" type="ORF">FOMPIDRAFT_1045582</name>
</gene>
<protein>
    <recommendedName>
        <fullName evidence="2">Inhibitor I9 domain-containing protein</fullName>
    </recommendedName>
</protein>